<name>A0A3E0I6H2_9PSEU</name>
<dbReference type="EMBL" id="QUNO01000002">
    <property type="protein sequence ID" value="REH54211.1"/>
    <property type="molecule type" value="Genomic_DNA"/>
</dbReference>
<dbReference type="Proteomes" id="UP000256269">
    <property type="component" value="Unassembled WGS sequence"/>
</dbReference>
<dbReference type="RefSeq" id="WP_342775574.1">
    <property type="nucleotide sequence ID" value="NZ_CP144375.1"/>
</dbReference>
<evidence type="ECO:0000313" key="3">
    <source>
        <dbReference type="Proteomes" id="UP000256269"/>
    </source>
</evidence>
<protein>
    <submittedName>
        <fullName evidence="2">Helix-turn-helix protein</fullName>
    </submittedName>
</protein>
<dbReference type="Pfam" id="PF01381">
    <property type="entry name" value="HTH_3"/>
    <property type="match status" value="1"/>
</dbReference>
<feature type="domain" description="HTH cro/C1-type" evidence="1">
    <location>
        <begin position="17"/>
        <end position="59"/>
    </location>
</feature>
<reference evidence="2 3" key="1">
    <citation type="submission" date="2018-08" db="EMBL/GenBank/DDBJ databases">
        <title>Genomic Encyclopedia of Archaeal and Bacterial Type Strains, Phase II (KMG-II): from individual species to whole genera.</title>
        <authorList>
            <person name="Goeker M."/>
        </authorList>
    </citation>
    <scope>NUCLEOTIDE SEQUENCE [LARGE SCALE GENOMIC DNA]</scope>
    <source>
        <strain evidence="2 3">DSM 45791</strain>
    </source>
</reference>
<dbReference type="SUPFAM" id="SSF47413">
    <property type="entry name" value="lambda repressor-like DNA-binding domains"/>
    <property type="match status" value="1"/>
</dbReference>
<dbReference type="PROSITE" id="PS50943">
    <property type="entry name" value="HTH_CROC1"/>
    <property type="match status" value="1"/>
</dbReference>
<dbReference type="Gene3D" id="1.10.260.40">
    <property type="entry name" value="lambda repressor-like DNA-binding domains"/>
    <property type="match status" value="1"/>
</dbReference>
<keyword evidence="3" id="KW-1185">Reference proteome</keyword>
<sequence>MVSGTGMRAQLSIGELIIHLRGQHGLTQYELADQLAGVSGNDAVTREEVSRWERGKRIPGPYWRNWLSEVLGCPSERWESAALAARKSRRIPVQRRQTAG</sequence>
<proteinExistence type="predicted"/>
<dbReference type="AlphaFoldDB" id="A0A3E0I6H2"/>
<evidence type="ECO:0000259" key="1">
    <source>
        <dbReference type="PROSITE" id="PS50943"/>
    </source>
</evidence>
<evidence type="ECO:0000313" key="2">
    <source>
        <dbReference type="EMBL" id="REH54211.1"/>
    </source>
</evidence>
<comment type="caution">
    <text evidence="2">The sequence shown here is derived from an EMBL/GenBank/DDBJ whole genome shotgun (WGS) entry which is preliminary data.</text>
</comment>
<accession>A0A3E0I6H2</accession>
<dbReference type="InterPro" id="IPR010982">
    <property type="entry name" value="Lambda_DNA-bd_dom_sf"/>
</dbReference>
<dbReference type="InterPro" id="IPR001387">
    <property type="entry name" value="Cro/C1-type_HTH"/>
</dbReference>
<gene>
    <name evidence="2" type="ORF">BCF44_102443</name>
</gene>
<organism evidence="2 3">
    <name type="scientific">Kutzneria buriramensis</name>
    <dbReference type="NCBI Taxonomy" id="1045776"/>
    <lineage>
        <taxon>Bacteria</taxon>
        <taxon>Bacillati</taxon>
        <taxon>Actinomycetota</taxon>
        <taxon>Actinomycetes</taxon>
        <taxon>Pseudonocardiales</taxon>
        <taxon>Pseudonocardiaceae</taxon>
        <taxon>Kutzneria</taxon>
    </lineage>
</organism>
<dbReference type="CDD" id="cd00093">
    <property type="entry name" value="HTH_XRE"/>
    <property type="match status" value="1"/>
</dbReference>
<dbReference type="GO" id="GO:0003677">
    <property type="term" value="F:DNA binding"/>
    <property type="evidence" value="ECO:0007669"/>
    <property type="project" value="InterPro"/>
</dbReference>